<evidence type="ECO:0000313" key="3">
    <source>
        <dbReference type="Proteomes" id="UP000189549"/>
    </source>
</evidence>
<dbReference type="RefSeq" id="WP_077476302.1">
    <property type="nucleotide sequence ID" value="NZ_MLAH01000035.1"/>
</dbReference>
<evidence type="ECO:0000256" key="1">
    <source>
        <dbReference type="SAM" id="MobiDB-lite"/>
    </source>
</evidence>
<organism evidence="2 3">
    <name type="scientific">Rodentibacter ratti</name>
    <dbReference type="NCBI Taxonomy" id="1906745"/>
    <lineage>
        <taxon>Bacteria</taxon>
        <taxon>Pseudomonadati</taxon>
        <taxon>Pseudomonadota</taxon>
        <taxon>Gammaproteobacteria</taxon>
        <taxon>Pasteurellales</taxon>
        <taxon>Pasteurellaceae</taxon>
        <taxon>Rodentibacter</taxon>
    </lineage>
</organism>
<accession>A0A1V3L5B8</accession>
<proteinExistence type="predicted"/>
<feature type="region of interest" description="Disordered" evidence="1">
    <location>
        <begin position="87"/>
        <end position="126"/>
    </location>
</feature>
<sequence length="126" mass="13840">MPYVFSTLTCDNRYVVYAETGADIKVPVEGILIKGGAGVMNDRLFTPLGVSTEVTKEQLALLEQNPIFRLHKENGYLVVQDKNADAEKVSSNMNSRDNSAPLTPSSYKGKRSKPEDLTVTTNGDEE</sequence>
<gene>
    <name evidence="2" type="ORF">BKG93_06675</name>
</gene>
<evidence type="ECO:0000313" key="2">
    <source>
        <dbReference type="EMBL" id="OOF84643.1"/>
    </source>
</evidence>
<comment type="caution">
    <text evidence="2">The sequence shown here is derived from an EMBL/GenBank/DDBJ whole genome shotgun (WGS) entry which is preliminary data.</text>
</comment>
<dbReference type="Proteomes" id="UP000189549">
    <property type="component" value="Unassembled WGS sequence"/>
</dbReference>
<name>A0A1V3L5B8_9PAST</name>
<dbReference type="EMBL" id="MLAH01000035">
    <property type="protein sequence ID" value="OOF84643.1"/>
    <property type="molecule type" value="Genomic_DNA"/>
</dbReference>
<feature type="compositionally biased region" description="Polar residues" evidence="1">
    <location>
        <begin position="89"/>
        <end position="106"/>
    </location>
</feature>
<dbReference type="AlphaFoldDB" id="A0A1V3L5B8"/>
<reference evidence="2 3" key="1">
    <citation type="submission" date="2016-10" db="EMBL/GenBank/DDBJ databases">
        <title>Rodentibacter gen. nov. and new species.</title>
        <authorList>
            <person name="Christensen H."/>
        </authorList>
    </citation>
    <scope>NUCLEOTIDE SEQUENCE [LARGE SCALE GENOMIC DNA]</scope>
    <source>
        <strain evidence="2 3">Ppn157</strain>
    </source>
</reference>
<protein>
    <submittedName>
        <fullName evidence="2">Uncharacterized protein</fullName>
    </submittedName>
</protein>